<dbReference type="PANTHER" id="PTHR10996">
    <property type="entry name" value="2-HYDROXYACID DEHYDROGENASE-RELATED"/>
    <property type="match status" value="1"/>
</dbReference>
<dbReference type="PANTHER" id="PTHR10996:SF277">
    <property type="entry name" value="GLYOXYLATE REDUCTASE_HYDROXYPYRUVATE REDUCTASE"/>
    <property type="match status" value="1"/>
</dbReference>
<dbReference type="GO" id="GO:0030267">
    <property type="term" value="F:glyoxylate reductase (NADPH) activity"/>
    <property type="evidence" value="ECO:0007669"/>
    <property type="project" value="TreeGrafter"/>
</dbReference>
<dbReference type="Pfam" id="PF02826">
    <property type="entry name" value="2-Hacid_dh_C"/>
    <property type="match status" value="1"/>
</dbReference>
<dbReference type="GO" id="GO:0016618">
    <property type="term" value="F:hydroxypyruvate reductase [NAD(P)H] activity"/>
    <property type="evidence" value="ECO:0007669"/>
    <property type="project" value="TreeGrafter"/>
</dbReference>
<dbReference type="STRING" id="1882483.A0A317XK16"/>
<evidence type="ECO:0000313" key="4">
    <source>
        <dbReference type="Proteomes" id="UP000246740"/>
    </source>
</evidence>
<evidence type="ECO:0000256" key="1">
    <source>
        <dbReference type="ARBA" id="ARBA00023002"/>
    </source>
</evidence>
<dbReference type="AlphaFoldDB" id="A0A317XK16"/>
<evidence type="ECO:0000313" key="3">
    <source>
        <dbReference type="EMBL" id="PWY98676.1"/>
    </source>
</evidence>
<dbReference type="SUPFAM" id="SSF51735">
    <property type="entry name" value="NAD(P)-binding Rossmann-fold domains"/>
    <property type="match status" value="1"/>
</dbReference>
<organism evidence="3 4">
    <name type="scientific">Testicularia cyperi</name>
    <dbReference type="NCBI Taxonomy" id="1882483"/>
    <lineage>
        <taxon>Eukaryota</taxon>
        <taxon>Fungi</taxon>
        <taxon>Dikarya</taxon>
        <taxon>Basidiomycota</taxon>
        <taxon>Ustilaginomycotina</taxon>
        <taxon>Ustilaginomycetes</taxon>
        <taxon>Ustilaginales</taxon>
        <taxon>Anthracoideaceae</taxon>
        <taxon>Testicularia</taxon>
    </lineage>
</organism>
<dbReference type="InterPro" id="IPR050223">
    <property type="entry name" value="D-isomer_2-hydroxyacid_DH"/>
</dbReference>
<feature type="domain" description="D-isomer specific 2-hydroxyacid dehydrogenase NAD-binding" evidence="2">
    <location>
        <begin position="61"/>
        <end position="213"/>
    </location>
</feature>
<feature type="non-terminal residue" evidence="3">
    <location>
        <position position="260"/>
    </location>
</feature>
<reference evidence="3 4" key="1">
    <citation type="journal article" date="2018" name="Mol. Biol. Evol.">
        <title>Broad Genomic Sampling Reveals a Smut Pathogenic Ancestry of the Fungal Clade Ustilaginomycotina.</title>
        <authorList>
            <person name="Kijpornyongpan T."/>
            <person name="Mondo S.J."/>
            <person name="Barry K."/>
            <person name="Sandor L."/>
            <person name="Lee J."/>
            <person name="Lipzen A."/>
            <person name="Pangilinan J."/>
            <person name="LaButti K."/>
            <person name="Hainaut M."/>
            <person name="Henrissat B."/>
            <person name="Grigoriev I.V."/>
            <person name="Spatafora J.W."/>
            <person name="Aime M.C."/>
        </authorList>
    </citation>
    <scope>NUCLEOTIDE SEQUENCE [LARGE SCALE GENOMIC DNA]</scope>
    <source>
        <strain evidence="3 4">MCA 3645</strain>
    </source>
</reference>
<name>A0A317XK16_9BASI</name>
<protein>
    <recommendedName>
        <fullName evidence="2">D-isomer specific 2-hydroxyacid dehydrogenase NAD-binding domain-containing protein</fullName>
    </recommendedName>
</protein>
<keyword evidence="1" id="KW-0560">Oxidoreductase</keyword>
<dbReference type="GO" id="GO:0005829">
    <property type="term" value="C:cytosol"/>
    <property type="evidence" value="ECO:0007669"/>
    <property type="project" value="TreeGrafter"/>
</dbReference>
<evidence type="ECO:0000259" key="2">
    <source>
        <dbReference type="Pfam" id="PF02826"/>
    </source>
</evidence>
<dbReference type="GO" id="GO:0051287">
    <property type="term" value="F:NAD binding"/>
    <property type="evidence" value="ECO:0007669"/>
    <property type="project" value="InterPro"/>
</dbReference>
<feature type="non-terminal residue" evidence="3">
    <location>
        <position position="1"/>
    </location>
</feature>
<gene>
    <name evidence="3" type="ORF">BCV70DRAFT_142727</name>
</gene>
<dbReference type="InterPro" id="IPR006140">
    <property type="entry name" value="D-isomer_DH_NAD-bd"/>
</dbReference>
<sequence>IRLIQLPMTGVDDYLPLIRSTRSETVWCCAKGCYSDLVAEHVVALSLALCRGLSRRPPPTHENGDSLLAKHILTVGSGAIFRSLSHLLSAFPGVIMGEPVDSSLSLSRSDSSSTDQVAQRLAKADIVVICCALTAQTRNMVNAPFLAAMKPHARLVNVARADIVDTDELVRALTSGRLAGAALDVFHPPKHASEQTWQELIEQGKLILTPHSAIPAGYIPERLVQRVLHNVRQVIGSSSDMSDSRTDPRFEGVVDAEKGY</sequence>
<dbReference type="InterPro" id="IPR036291">
    <property type="entry name" value="NAD(P)-bd_dom_sf"/>
</dbReference>
<dbReference type="InParanoid" id="A0A317XK16"/>
<dbReference type="EMBL" id="KZ819197">
    <property type="protein sequence ID" value="PWY98676.1"/>
    <property type="molecule type" value="Genomic_DNA"/>
</dbReference>
<accession>A0A317XK16</accession>
<dbReference type="Gene3D" id="3.40.50.720">
    <property type="entry name" value="NAD(P)-binding Rossmann-like Domain"/>
    <property type="match status" value="2"/>
</dbReference>
<keyword evidence="4" id="KW-1185">Reference proteome</keyword>
<dbReference type="Proteomes" id="UP000246740">
    <property type="component" value="Unassembled WGS sequence"/>
</dbReference>
<dbReference type="OrthoDB" id="298012at2759"/>
<proteinExistence type="predicted"/>